<evidence type="ECO:0000313" key="1">
    <source>
        <dbReference type="EMBL" id="CAG7580111.1"/>
    </source>
</evidence>
<reference evidence="1" key="1">
    <citation type="submission" date="2021-06" db="EMBL/GenBank/DDBJ databases">
        <authorList>
            <person name="Gannon L."/>
            <person name="Redgwell R T."/>
            <person name="Michniewski S."/>
            <person name="Harrison D C."/>
            <person name="Millard A."/>
        </authorList>
    </citation>
    <scope>NUCLEOTIDE SEQUENCE</scope>
</reference>
<organism evidence="1">
    <name type="scientific">uncultured marine phage</name>
    <dbReference type="NCBI Taxonomy" id="707152"/>
    <lineage>
        <taxon>Viruses</taxon>
        <taxon>environmental samples</taxon>
    </lineage>
</organism>
<sequence length="87" mass="10185">MNTIKYKNAMINKITICPNGDVKVTMANKDKEFENEVIDFAEKFSEKIKRKINDNLKLKVEIKDGKVKRIRSTKYNWTALVYATEVK</sequence>
<protein>
    <submittedName>
        <fullName evidence="1">Uncharacterized protein</fullName>
    </submittedName>
</protein>
<gene>
    <name evidence="1" type="ORF">SLAVMIC_00253</name>
</gene>
<accession>A0A8D9FQ30</accession>
<name>A0A8D9FQ30_9VIRU</name>
<dbReference type="EMBL" id="OU342829">
    <property type="protein sequence ID" value="CAG7580111.1"/>
    <property type="molecule type" value="Genomic_DNA"/>
</dbReference>
<proteinExistence type="predicted"/>